<feature type="compositionally biased region" description="Acidic residues" evidence="1">
    <location>
        <begin position="436"/>
        <end position="489"/>
    </location>
</feature>
<evidence type="ECO:0000313" key="4">
    <source>
        <dbReference type="Proteomes" id="UP000822688"/>
    </source>
</evidence>
<dbReference type="Pfam" id="PF10283">
    <property type="entry name" value="zf-CCHH"/>
    <property type="match status" value="1"/>
</dbReference>
<dbReference type="Proteomes" id="UP000822688">
    <property type="component" value="Chromosome 2"/>
</dbReference>
<organism evidence="3 4">
    <name type="scientific">Ceratodon purpureus</name>
    <name type="common">Fire moss</name>
    <name type="synonym">Dicranum purpureum</name>
    <dbReference type="NCBI Taxonomy" id="3225"/>
    <lineage>
        <taxon>Eukaryota</taxon>
        <taxon>Viridiplantae</taxon>
        <taxon>Streptophyta</taxon>
        <taxon>Embryophyta</taxon>
        <taxon>Bryophyta</taxon>
        <taxon>Bryophytina</taxon>
        <taxon>Bryopsida</taxon>
        <taxon>Dicranidae</taxon>
        <taxon>Pseudoditrichales</taxon>
        <taxon>Ditrichaceae</taxon>
        <taxon>Ceratodon</taxon>
    </lineage>
</organism>
<proteinExistence type="predicted"/>
<comment type="caution">
    <text evidence="3">The sequence shown here is derived from an EMBL/GenBank/DDBJ whole genome shotgun (WGS) entry which is preliminary data.</text>
</comment>
<feature type="compositionally biased region" description="Basic and acidic residues" evidence="1">
    <location>
        <begin position="214"/>
        <end position="226"/>
    </location>
</feature>
<gene>
    <name evidence="3" type="ORF">KC19_2G127200</name>
</gene>
<feature type="region of interest" description="Disordered" evidence="1">
    <location>
        <begin position="195"/>
        <end position="258"/>
    </location>
</feature>
<dbReference type="InterPro" id="IPR019406">
    <property type="entry name" value="APLF_PBZ"/>
</dbReference>
<dbReference type="PANTHER" id="PTHR37733:SF1">
    <property type="entry name" value="SMAD_FHA DOMAIN-CONTAINING PROTEIN"/>
    <property type="match status" value="1"/>
</dbReference>
<evidence type="ECO:0000313" key="3">
    <source>
        <dbReference type="EMBL" id="KAG0586917.1"/>
    </source>
</evidence>
<dbReference type="AlphaFoldDB" id="A0A8T0IUU6"/>
<dbReference type="Gene3D" id="2.60.200.20">
    <property type="match status" value="1"/>
</dbReference>
<feature type="compositionally biased region" description="Polar residues" evidence="1">
    <location>
        <begin position="313"/>
        <end position="330"/>
    </location>
</feature>
<feature type="compositionally biased region" description="Basic and acidic residues" evidence="1">
    <location>
        <begin position="509"/>
        <end position="523"/>
    </location>
</feature>
<feature type="region of interest" description="Disordered" evidence="1">
    <location>
        <begin position="286"/>
        <end position="527"/>
    </location>
</feature>
<reference evidence="3" key="1">
    <citation type="submission" date="2020-06" db="EMBL/GenBank/DDBJ databases">
        <title>WGS assembly of Ceratodon purpureus strain R40.</title>
        <authorList>
            <person name="Carey S.B."/>
            <person name="Jenkins J."/>
            <person name="Shu S."/>
            <person name="Lovell J.T."/>
            <person name="Sreedasyam A."/>
            <person name="Maumus F."/>
            <person name="Tiley G.P."/>
            <person name="Fernandez-Pozo N."/>
            <person name="Barry K."/>
            <person name="Chen C."/>
            <person name="Wang M."/>
            <person name="Lipzen A."/>
            <person name="Daum C."/>
            <person name="Saski C.A."/>
            <person name="Payton A.C."/>
            <person name="Mcbreen J.C."/>
            <person name="Conrad R.E."/>
            <person name="Kollar L.M."/>
            <person name="Olsson S."/>
            <person name="Huttunen S."/>
            <person name="Landis J.B."/>
            <person name="Wickett N.J."/>
            <person name="Johnson M.G."/>
            <person name="Rensing S.A."/>
            <person name="Grimwood J."/>
            <person name="Schmutz J."/>
            <person name="Mcdaniel S.F."/>
        </authorList>
    </citation>
    <scope>NUCLEOTIDE SEQUENCE</scope>
    <source>
        <strain evidence="3">R40</strain>
    </source>
</reference>
<dbReference type="CDD" id="cd22671">
    <property type="entry name" value="FHA_APTX-like"/>
    <property type="match status" value="1"/>
</dbReference>
<protein>
    <recommendedName>
        <fullName evidence="2">PBZ-type domain-containing protein</fullName>
    </recommendedName>
</protein>
<name>A0A8T0IUU6_CERPU</name>
<dbReference type="EMBL" id="CM026422">
    <property type="protein sequence ID" value="KAG0586917.1"/>
    <property type="molecule type" value="Genomic_DNA"/>
</dbReference>
<feature type="compositionally biased region" description="Basic and acidic residues" evidence="1">
    <location>
        <begin position="345"/>
        <end position="354"/>
    </location>
</feature>
<accession>A0A8T0IUU6</accession>
<feature type="compositionally biased region" description="Basic and acidic residues" evidence="1">
    <location>
        <begin position="398"/>
        <end position="415"/>
    </location>
</feature>
<keyword evidence="4" id="KW-1185">Reference proteome</keyword>
<dbReference type="PANTHER" id="PTHR37733">
    <property type="entry name" value="SMAD/FHA DOMAIN-CONTAINING PROTEIN"/>
    <property type="match status" value="1"/>
</dbReference>
<feature type="region of interest" description="Disordered" evidence="1">
    <location>
        <begin position="129"/>
        <end position="178"/>
    </location>
</feature>
<feature type="compositionally biased region" description="Acidic residues" evidence="1">
    <location>
        <begin position="299"/>
        <end position="308"/>
    </location>
</feature>
<evidence type="ECO:0000259" key="2">
    <source>
        <dbReference type="Pfam" id="PF10283"/>
    </source>
</evidence>
<feature type="domain" description="PBZ-type" evidence="2">
    <location>
        <begin position="521"/>
        <end position="543"/>
    </location>
</feature>
<feature type="compositionally biased region" description="Basic and acidic residues" evidence="1">
    <location>
        <begin position="146"/>
        <end position="162"/>
    </location>
</feature>
<evidence type="ECO:0000256" key="1">
    <source>
        <dbReference type="SAM" id="MobiDB-lite"/>
    </source>
</evidence>
<feature type="compositionally biased region" description="Basic and acidic residues" evidence="1">
    <location>
        <begin position="195"/>
        <end position="204"/>
    </location>
</feature>
<sequence length="543" mass="59927">MELQGEDGSVLEIAESVEKELGRGPGVAPHDRTVSRRQVRLQVQRVTASKGCSRFRVSIEVIGSNPICVIHSNGGEDGGEEAKDKVEIVKSGTQSFLEISDKFSLSIKEPVFYTLQEPVARVGLGPLRYGVSEPRRNGSSNSGKFSGHELSDADDKRDEGERSQGVGAGIAAADPDEEEGIAEAVARWQRRKQERLQVEQKRSTQEGGATGDRFGGRVEGEWKQGEDILSEPELVPSQHDPPEPNDLELTGGPRTDEDDIALVTKFGFVVEGSEFERFGKKGLDTSRWDWQIGRRPADDSDEDEDEEGGGQVSLGQTGKRSRITTGSKANQKAKRANSDDDDDWRGDGEGDKKLLSTGKRTTVPRKKDVKTRSHDLATSSGTISEPRKKRKLVSTAEHGPDVKNKGPEQGKKTVDSRQAISLTKKSTKRKSRAKEEEEEEDDDDDDLDGFLVDDVEEDDEPEVADDEDEWTDEDEDEEEEEVEEEDEIDEGRSKGAPPLAGNAPSTSRPVKDNELDGGDDKPLCKYGNKCFRKNKDHLAQFRH</sequence>